<comment type="caution">
    <text evidence="1">The sequence shown here is derived from an EMBL/GenBank/DDBJ whole genome shotgun (WGS) entry which is preliminary data.</text>
</comment>
<proteinExistence type="predicted"/>
<protein>
    <recommendedName>
        <fullName evidence="3">WD40 repeat domain-containing protein</fullName>
    </recommendedName>
</protein>
<sequence>MYIDVPRRLVFFDKDDTVRPPCLVQYHPDTGTLSRPTFAQPDDSVWDIARDQRRIALSGVKWLVVRGASRSRLNLVHDGAPLHATQNLLSYWARFDPSARYALVSVANGKKRPVIIDLDSGEHSDPVERDVDARFGSIDPLLGRLWAPDERARNGVLTVDCASGEVGRVSVPLEAKVRSLRFSRDGQYLFVTGENNRLLCCDREGATVWTKDVSAYGHVGSGRILFNESGSHLCLPTSPTDSSTLTGNLIIATATGHTETTIMPKARLAADWFGDHVLSHRGEVVDFFTGAFVAKLDLASPC</sequence>
<dbReference type="EMBL" id="RJUR01000011">
    <property type="protein sequence ID" value="ROQ53313.1"/>
    <property type="molecule type" value="Genomic_DNA"/>
</dbReference>
<dbReference type="InterPro" id="IPR015943">
    <property type="entry name" value="WD40/YVTN_repeat-like_dom_sf"/>
</dbReference>
<accession>A0A9X8HLW9</accession>
<gene>
    <name evidence="1" type="ORF">EDF85_1070</name>
</gene>
<organism evidence="1 2">
    <name type="scientific">Pseudomonas putida</name>
    <name type="common">Arthrobacter siderocapsulatus</name>
    <dbReference type="NCBI Taxonomy" id="303"/>
    <lineage>
        <taxon>Bacteria</taxon>
        <taxon>Pseudomonadati</taxon>
        <taxon>Pseudomonadota</taxon>
        <taxon>Gammaproteobacteria</taxon>
        <taxon>Pseudomonadales</taxon>
        <taxon>Pseudomonadaceae</taxon>
        <taxon>Pseudomonas</taxon>
    </lineage>
</organism>
<dbReference type="RefSeq" id="WP_104573072.1">
    <property type="nucleotide sequence ID" value="NZ_RJUR01000011.1"/>
</dbReference>
<evidence type="ECO:0000313" key="2">
    <source>
        <dbReference type="Proteomes" id="UP000269115"/>
    </source>
</evidence>
<evidence type="ECO:0000313" key="1">
    <source>
        <dbReference type="EMBL" id="ROQ53313.1"/>
    </source>
</evidence>
<evidence type="ECO:0008006" key="3">
    <source>
        <dbReference type="Google" id="ProtNLM"/>
    </source>
</evidence>
<dbReference type="SUPFAM" id="SSF50969">
    <property type="entry name" value="YVTN repeat-like/Quinoprotein amine dehydrogenase"/>
    <property type="match status" value="1"/>
</dbReference>
<dbReference type="AlphaFoldDB" id="A0A9X8HLW9"/>
<dbReference type="InterPro" id="IPR011044">
    <property type="entry name" value="Quino_amine_DH_bsu"/>
</dbReference>
<dbReference type="Proteomes" id="UP000269115">
    <property type="component" value="Unassembled WGS sequence"/>
</dbReference>
<name>A0A9X8HLW9_PSEPU</name>
<reference evidence="1 2" key="1">
    <citation type="submission" date="2018-11" db="EMBL/GenBank/DDBJ databases">
        <title>Genomic analyses of the natural microbiome of Caenorhabditis elegans.</title>
        <authorList>
            <person name="Samuel B."/>
        </authorList>
    </citation>
    <scope>NUCLEOTIDE SEQUENCE [LARGE SCALE GENOMIC DNA]</scope>
    <source>
        <strain evidence="1 2">BIGb0473</strain>
    </source>
</reference>
<dbReference type="Gene3D" id="2.130.10.10">
    <property type="entry name" value="YVTN repeat-like/Quinoprotein amine dehydrogenase"/>
    <property type="match status" value="1"/>
</dbReference>